<dbReference type="RefSeq" id="WP_023400083.1">
    <property type="nucleotide sequence ID" value="NZ_AUSV01000051.1"/>
</dbReference>
<comment type="caution">
    <text evidence="3">The sequence shown here is derived from an EMBL/GenBank/DDBJ whole genome shotgun (WGS) entry which is preliminary data.</text>
</comment>
<feature type="domain" description="Chalcone isomerase" evidence="2">
    <location>
        <begin position="31"/>
        <end position="172"/>
    </location>
</feature>
<reference evidence="3 4" key="1">
    <citation type="submission" date="2013-07" db="EMBL/GenBank/DDBJ databases">
        <title>Draft genome sequence of Pseudoalteromonas luteoviolacea 2ta16.</title>
        <authorList>
            <person name="Allen E.E."/>
            <person name="Azam F."/>
            <person name="Podell S."/>
        </authorList>
    </citation>
    <scope>NUCLEOTIDE SEQUENCE [LARGE SCALE GENOMIC DNA]</scope>
    <source>
        <strain evidence="3 4">2ta16</strain>
    </source>
</reference>
<evidence type="ECO:0000313" key="4">
    <source>
        <dbReference type="Proteomes" id="UP000017820"/>
    </source>
</evidence>
<gene>
    <name evidence="3" type="ORF">PL2TA16_04260</name>
</gene>
<evidence type="ECO:0000256" key="1">
    <source>
        <dbReference type="SAM" id="SignalP"/>
    </source>
</evidence>
<dbReference type="PATRIC" id="fig|1353533.3.peg.3213"/>
<dbReference type="EMBL" id="AUSV01000051">
    <property type="protein sequence ID" value="ESP92452.1"/>
    <property type="molecule type" value="Genomic_DNA"/>
</dbReference>
<organism evidence="3 4">
    <name type="scientific">Pseudoalteromonas luteoviolacea (strain 2ta16)</name>
    <dbReference type="NCBI Taxonomy" id="1353533"/>
    <lineage>
        <taxon>Bacteria</taxon>
        <taxon>Pseudomonadati</taxon>
        <taxon>Pseudomonadota</taxon>
        <taxon>Gammaproteobacteria</taxon>
        <taxon>Alteromonadales</taxon>
        <taxon>Pseudoalteromonadaceae</taxon>
        <taxon>Pseudoalteromonas</taxon>
    </lineage>
</organism>
<protein>
    <recommendedName>
        <fullName evidence="2">Chalcone isomerase domain-containing protein</fullName>
    </recommendedName>
</protein>
<keyword evidence="1" id="KW-0732">Signal</keyword>
<feature type="chain" id="PRO_5004719908" description="Chalcone isomerase domain-containing protein" evidence="1">
    <location>
        <begin position="22"/>
        <end position="175"/>
    </location>
</feature>
<accession>V4JBF8</accession>
<dbReference type="Proteomes" id="UP000017820">
    <property type="component" value="Unassembled WGS sequence"/>
</dbReference>
<evidence type="ECO:0000313" key="3">
    <source>
        <dbReference type="EMBL" id="ESP92452.1"/>
    </source>
</evidence>
<evidence type="ECO:0000259" key="2">
    <source>
        <dbReference type="Pfam" id="PF16036"/>
    </source>
</evidence>
<name>V4JBF8_PSEL2</name>
<dbReference type="AlphaFoldDB" id="V4JBF8"/>
<dbReference type="GeneID" id="29923046"/>
<feature type="signal peptide" evidence="1">
    <location>
        <begin position="1"/>
        <end position="21"/>
    </location>
</feature>
<dbReference type="InterPro" id="IPR016087">
    <property type="entry name" value="Chalcone_isomerase"/>
</dbReference>
<proteinExistence type="predicted"/>
<sequence length="175" mass="20138">MKQFKYSLMALLLLMGGFANSNEVDALNLTKNLKQVGQTARMTYLFWDIYDIRLYSATGLFDSQQPFVLQLTYLRDLNGQEIAKRSLQEMQKQGFNNKQLGQQWLGQMEAIFPNVTDNYSLFGVRGEDGATRFYDNSKLLGEIKDQNFTKWFFDIWLGDKTSEPAMRAKLIGGKS</sequence>
<dbReference type="Pfam" id="PF16036">
    <property type="entry name" value="Chalcone_3"/>
    <property type="match status" value="1"/>
</dbReference>